<dbReference type="InterPro" id="IPR041373">
    <property type="entry name" value="RT_RNaseH"/>
</dbReference>
<feature type="region of interest" description="Disordered" evidence="9">
    <location>
        <begin position="158"/>
        <end position="192"/>
    </location>
</feature>
<keyword evidence="2" id="KW-0645">Protease</keyword>
<dbReference type="Gene3D" id="2.40.70.10">
    <property type="entry name" value="Acid Proteases"/>
    <property type="match status" value="1"/>
</dbReference>
<dbReference type="FunFam" id="3.30.70.270:FF:000020">
    <property type="entry name" value="Transposon Tf2-6 polyprotein-like Protein"/>
    <property type="match status" value="1"/>
</dbReference>
<dbReference type="AlphaFoldDB" id="A0A9P8TGY9"/>
<dbReference type="Pfam" id="PF00078">
    <property type="entry name" value="RVT_1"/>
    <property type="match status" value="1"/>
</dbReference>
<dbReference type="GO" id="GO:0008233">
    <property type="term" value="F:peptidase activity"/>
    <property type="evidence" value="ECO:0007669"/>
    <property type="project" value="UniProtKB-KW"/>
</dbReference>
<proteinExistence type="predicted"/>
<dbReference type="GO" id="GO:0006508">
    <property type="term" value="P:proteolysis"/>
    <property type="evidence" value="ECO:0007669"/>
    <property type="project" value="UniProtKB-KW"/>
</dbReference>
<evidence type="ECO:0000256" key="8">
    <source>
        <dbReference type="ARBA" id="ARBA00022918"/>
    </source>
</evidence>
<dbReference type="InterPro" id="IPR000477">
    <property type="entry name" value="RT_dom"/>
</dbReference>
<accession>A0A9P8TGY9</accession>
<dbReference type="Proteomes" id="UP000774326">
    <property type="component" value="Unassembled WGS sequence"/>
</dbReference>
<dbReference type="InterPro" id="IPR043502">
    <property type="entry name" value="DNA/RNA_pol_sf"/>
</dbReference>
<dbReference type="CDD" id="cd00303">
    <property type="entry name" value="retropepsin_like"/>
    <property type="match status" value="1"/>
</dbReference>
<feature type="domain" description="Reverse transcriptase" evidence="10">
    <location>
        <begin position="311"/>
        <end position="491"/>
    </location>
</feature>
<evidence type="ECO:0000313" key="12">
    <source>
        <dbReference type="Proteomes" id="UP000774326"/>
    </source>
</evidence>
<protein>
    <recommendedName>
        <fullName evidence="1">RNA-directed DNA polymerase</fullName>
        <ecNumber evidence="1">2.7.7.49</ecNumber>
    </recommendedName>
</protein>
<dbReference type="GO" id="GO:0003964">
    <property type="term" value="F:RNA-directed DNA polymerase activity"/>
    <property type="evidence" value="ECO:0007669"/>
    <property type="project" value="UniProtKB-KW"/>
</dbReference>
<organism evidence="11 12">
    <name type="scientific">Wickerhamomyces pijperi</name>
    <name type="common">Yeast</name>
    <name type="synonym">Pichia pijperi</name>
    <dbReference type="NCBI Taxonomy" id="599730"/>
    <lineage>
        <taxon>Eukaryota</taxon>
        <taxon>Fungi</taxon>
        <taxon>Dikarya</taxon>
        <taxon>Ascomycota</taxon>
        <taxon>Saccharomycotina</taxon>
        <taxon>Saccharomycetes</taxon>
        <taxon>Phaffomycetales</taxon>
        <taxon>Wickerhamomycetaceae</taxon>
        <taxon>Wickerhamomyces</taxon>
    </lineage>
</organism>
<dbReference type="Pfam" id="PF17917">
    <property type="entry name" value="RT_RNaseH"/>
    <property type="match status" value="1"/>
</dbReference>
<dbReference type="EMBL" id="JAEUBG010005113">
    <property type="protein sequence ID" value="KAH3678275.1"/>
    <property type="molecule type" value="Genomic_DNA"/>
</dbReference>
<evidence type="ECO:0000256" key="9">
    <source>
        <dbReference type="SAM" id="MobiDB-lite"/>
    </source>
</evidence>
<dbReference type="CDD" id="cd09274">
    <property type="entry name" value="RNase_HI_RT_Ty3"/>
    <property type="match status" value="1"/>
</dbReference>
<dbReference type="PROSITE" id="PS50878">
    <property type="entry name" value="RT_POL"/>
    <property type="match status" value="1"/>
</dbReference>
<reference evidence="11" key="2">
    <citation type="submission" date="2021-01" db="EMBL/GenBank/DDBJ databases">
        <authorList>
            <person name="Schikora-Tamarit M.A."/>
        </authorList>
    </citation>
    <scope>NUCLEOTIDE SEQUENCE</scope>
    <source>
        <strain evidence="11">CBS2887</strain>
    </source>
</reference>
<dbReference type="InterPro" id="IPR043128">
    <property type="entry name" value="Rev_trsase/Diguanyl_cyclase"/>
</dbReference>
<keyword evidence="12" id="KW-1185">Reference proteome</keyword>
<dbReference type="OrthoDB" id="4488294at2759"/>
<evidence type="ECO:0000256" key="3">
    <source>
        <dbReference type="ARBA" id="ARBA00022679"/>
    </source>
</evidence>
<dbReference type="InterPro" id="IPR050951">
    <property type="entry name" value="Retrovirus_Pol_polyprotein"/>
</dbReference>
<dbReference type="Gene3D" id="3.30.70.270">
    <property type="match status" value="2"/>
</dbReference>
<dbReference type="Gene3D" id="3.10.10.10">
    <property type="entry name" value="HIV Type 1 Reverse Transcriptase, subunit A, domain 1"/>
    <property type="match status" value="1"/>
</dbReference>
<evidence type="ECO:0000256" key="6">
    <source>
        <dbReference type="ARBA" id="ARBA00022759"/>
    </source>
</evidence>
<evidence type="ECO:0000256" key="1">
    <source>
        <dbReference type="ARBA" id="ARBA00012493"/>
    </source>
</evidence>
<dbReference type="GO" id="GO:0004519">
    <property type="term" value="F:endonuclease activity"/>
    <property type="evidence" value="ECO:0007669"/>
    <property type="project" value="UniProtKB-KW"/>
</dbReference>
<reference evidence="11" key="1">
    <citation type="journal article" date="2021" name="Open Biol.">
        <title>Shared evolutionary footprints suggest mitochondrial oxidative damage underlies multiple complex I losses in fungi.</title>
        <authorList>
            <person name="Schikora-Tamarit M.A."/>
            <person name="Marcet-Houben M."/>
            <person name="Nosek J."/>
            <person name="Gabaldon T."/>
        </authorList>
    </citation>
    <scope>NUCLEOTIDE SEQUENCE</scope>
    <source>
        <strain evidence="11">CBS2887</strain>
    </source>
</reference>
<evidence type="ECO:0000256" key="7">
    <source>
        <dbReference type="ARBA" id="ARBA00022801"/>
    </source>
</evidence>
<evidence type="ECO:0000256" key="5">
    <source>
        <dbReference type="ARBA" id="ARBA00022722"/>
    </source>
</evidence>
<keyword evidence="5" id="KW-0540">Nuclease</keyword>
<dbReference type="SUPFAM" id="SSF56672">
    <property type="entry name" value="DNA/RNA polymerases"/>
    <property type="match status" value="1"/>
</dbReference>
<dbReference type="FunFam" id="3.10.10.10:FF:000007">
    <property type="entry name" value="Retrovirus-related Pol polyprotein from transposon 17.6-like Protein"/>
    <property type="match status" value="1"/>
</dbReference>
<evidence type="ECO:0000313" key="11">
    <source>
        <dbReference type="EMBL" id="KAH3678275.1"/>
    </source>
</evidence>
<keyword evidence="6" id="KW-0255">Endonuclease</keyword>
<sequence length="723" mass="80762">MNKENSNDAMPPRQLTADELQIASQHPISLQMHLNNQPGETIPNTVDSGAGSYFISSNLVAKLGLTSQVETLASPVELAVATKSPLIKVTEGVQLPVTIELKDNITITINLNCYVCDKIQDKVYLGMPFVRKYFESIPWEKTPLYPSTATVAAITVQDTPPPVPAELGRADDGELEEDEPVPAETGKPPDIMSGDDFLRVASSHDNFIGMLWLHNSTAVPAHVDLQTIETTTPSPHHPKITASHHQALAKLLNKYPGAVSDSLQHIKGPLEDRPFKHRIQLIPGTTSTFRQQYRLSLSDLEELDKQVKDLEAQGFVRPSESPFNSPVLFVKKKSGELRLCVDYRLLNVHTIRDRFPMPLIENLLLRVGQASVFSKLDLLSGYHQIPMAAESREMTAFSTATGHYEWLVMPFGLTNAPSTFQRMMNLLFKKLIDAGQVIIYLDDILVFSHDAESHLEILSQVFEILQTNSLVAKRTKCEFLQPEMEFLGHKLLGHGKIGPDESKITTIKNWPTPTTVKQVQSFLGLCNFYRNFIDHYSTKALGLLNYVKRKDRKWTPCAEESFQALKTALTSHPVIVNPDFTNGQSLRLVSDASKTCLGYVLELIDAGGTVLGVVGYGSKKLQSAELNYPVREKELLAIIEGIKTFKHLLHRKPFTIHTDHESLKYWKRSTRELTGRLNNWLDFMSDYDFSITYIKGETNTAADALSRIDSDGADVDSPTESTV</sequence>
<keyword evidence="4" id="KW-0548">Nucleotidyltransferase</keyword>
<dbReference type="PANTHER" id="PTHR37984:SF5">
    <property type="entry name" value="PROTEIN NYNRIN-LIKE"/>
    <property type="match status" value="1"/>
</dbReference>
<feature type="non-terminal residue" evidence="11">
    <location>
        <position position="723"/>
    </location>
</feature>
<dbReference type="InterPro" id="IPR021109">
    <property type="entry name" value="Peptidase_aspartic_dom_sf"/>
</dbReference>
<dbReference type="EC" id="2.7.7.49" evidence="1"/>
<evidence type="ECO:0000256" key="4">
    <source>
        <dbReference type="ARBA" id="ARBA00022695"/>
    </source>
</evidence>
<gene>
    <name evidence="11" type="ORF">WICPIJ_008857</name>
</gene>
<evidence type="ECO:0000256" key="2">
    <source>
        <dbReference type="ARBA" id="ARBA00022670"/>
    </source>
</evidence>
<keyword evidence="8" id="KW-0695">RNA-directed DNA polymerase</keyword>
<keyword evidence="7" id="KW-0378">Hydrolase</keyword>
<keyword evidence="3" id="KW-0808">Transferase</keyword>
<evidence type="ECO:0000259" key="10">
    <source>
        <dbReference type="PROSITE" id="PS50878"/>
    </source>
</evidence>
<dbReference type="PANTHER" id="PTHR37984">
    <property type="entry name" value="PROTEIN CBG26694"/>
    <property type="match status" value="1"/>
</dbReference>
<comment type="caution">
    <text evidence="11">The sequence shown here is derived from an EMBL/GenBank/DDBJ whole genome shotgun (WGS) entry which is preliminary data.</text>
</comment>
<dbReference type="CDD" id="cd01647">
    <property type="entry name" value="RT_LTR"/>
    <property type="match status" value="1"/>
</dbReference>
<name>A0A9P8TGY9_WICPI</name>